<organism evidence="1 2">
    <name type="scientific">Trichuris suis</name>
    <name type="common">pig whipworm</name>
    <dbReference type="NCBI Taxonomy" id="68888"/>
    <lineage>
        <taxon>Eukaryota</taxon>
        <taxon>Metazoa</taxon>
        <taxon>Ecdysozoa</taxon>
        <taxon>Nematoda</taxon>
        <taxon>Enoplea</taxon>
        <taxon>Dorylaimia</taxon>
        <taxon>Trichinellida</taxon>
        <taxon>Trichuridae</taxon>
        <taxon>Trichuris</taxon>
    </lineage>
</organism>
<dbReference type="AlphaFoldDB" id="A0A085MMG7"/>
<proteinExistence type="predicted"/>
<protein>
    <submittedName>
        <fullName evidence="1">Uncharacterized protein</fullName>
    </submittedName>
</protein>
<sequence length="169" mass="19368">MSERKRKCGLYSVSYFQYVFIPSQGNRHLPMCLICGKVLSNEAMKPSQHPEKANKDVAYIFERSVTGELANPDWEVRGDNGLRATYNISLLIAKSGQPHSVDDQRRATYSNDRVFRKICQENDESYNRLLLHTLRNVGYPKATASTDFTFFLKLFQPFSKSTTSRCAKI</sequence>
<reference evidence="1 2" key="1">
    <citation type="journal article" date="2014" name="Nat. Genet.">
        <title>Genome and transcriptome of the porcine whipworm Trichuris suis.</title>
        <authorList>
            <person name="Jex A.R."/>
            <person name="Nejsum P."/>
            <person name="Schwarz E.M."/>
            <person name="Hu L."/>
            <person name="Young N.D."/>
            <person name="Hall R.S."/>
            <person name="Korhonen P.K."/>
            <person name="Liao S."/>
            <person name="Thamsborg S."/>
            <person name="Xia J."/>
            <person name="Xu P."/>
            <person name="Wang S."/>
            <person name="Scheerlinck J.P."/>
            <person name="Hofmann A."/>
            <person name="Sternberg P.W."/>
            <person name="Wang J."/>
            <person name="Gasser R.B."/>
        </authorList>
    </citation>
    <scope>NUCLEOTIDE SEQUENCE [LARGE SCALE GENOMIC DNA]</scope>
    <source>
        <strain evidence="1">DCEP-RM93M</strain>
    </source>
</reference>
<evidence type="ECO:0000313" key="1">
    <source>
        <dbReference type="EMBL" id="KFD58413.1"/>
    </source>
</evidence>
<gene>
    <name evidence="1" type="ORF">M513_00639</name>
</gene>
<dbReference type="EMBL" id="KL363184">
    <property type="protein sequence ID" value="KFD58413.1"/>
    <property type="molecule type" value="Genomic_DNA"/>
</dbReference>
<name>A0A085MMG7_9BILA</name>
<evidence type="ECO:0000313" key="2">
    <source>
        <dbReference type="Proteomes" id="UP000030764"/>
    </source>
</evidence>
<dbReference type="Proteomes" id="UP000030764">
    <property type="component" value="Unassembled WGS sequence"/>
</dbReference>
<keyword evidence="2" id="KW-1185">Reference proteome</keyword>
<accession>A0A085MMG7</accession>